<dbReference type="Gene3D" id="1.10.10.10">
    <property type="entry name" value="Winged helix-like DNA-binding domain superfamily/Winged helix DNA-binding domain"/>
    <property type="match status" value="1"/>
</dbReference>
<dbReference type="SUPFAM" id="SSF52172">
    <property type="entry name" value="CheY-like"/>
    <property type="match status" value="1"/>
</dbReference>
<evidence type="ECO:0000256" key="1">
    <source>
        <dbReference type="ARBA" id="ARBA00022553"/>
    </source>
</evidence>
<dbReference type="Proteomes" id="UP000681526">
    <property type="component" value="Unassembled WGS sequence"/>
</dbReference>
<evidence type="ECO:0000256" key="6">
    <source>
        <dbReference type="PROSITE-ProRule" id="PRU00169"/>
    </source>
</evidence>
<evidence type="ECO:0000313" key="10">
    <source>
        <dbReference type="EMBL" id="CAG5090571.1"/>
    </source>
</evidence>
<feature type="modified residue" description="4-aspartylphosphate" evidence="6">
    <location>
        <position position="67"/>
    </location>
</feature>
<dbReference type="PANTHER" id="PTHR43214:SF43">
    <property type="entry name" value="TWO-COMPONENT RESPONSE REGULATOR"/>
    <property type="match status" value="1"/>
</dbReference>
<dbReference type="Gene3D" id="3.40.50.2300">
    <property type="match status" value="1"/>
</dbReference>
<evidence type="ECO:0000259" key="8">
    <source>
        <dbReference type="PROSITE" id="PS50043"/>
    </source>
</evidence>
<keyword evidence="1 6" id="KW-0597">Phosphoprotein</keyword>
<evidence type="ECO:0000256" key="5">
    <source>
        <dbReference type="ARBA" id="ARBA00023163"/>
    </source>
</evidence>
<dbReference type="EMBL" id="CAJRAY010000077">
    <property type="protein sequence ID" value="CAG5090571.1"/>
    <property type="molecule type" value="Genomic_DNA"/>
</dbReference>
<dbReference type="PROSITE" id="PS00622">
    <property type="entry name" value="HTH_LUXR_1"/>
    <property type="match status" value="1"/>
</dbReference>
<accession>A0ABN7S4U8</accession>
<feature type="region of interest" description="Disordered" evidence="7">
    <location>
        <begin position="157"/>
        <end position="203"/>
    </location>
</feature>
<dbReference type="SUPFAM" id="SSF46894">
    <property type="entry name" value="C-terminal effector domain of the bipartite response regulators"/>
    <property type="match status" value="1"/>
</dbReference>
<dbReference type="PANTHER" id="PTHR43214">
    <property type="entry name" value="TWO-COMPONENT RESPONSE REGULATOR"/>
    <property type="match status" value="1"/>
</dbReference>
<evidence type="ECO:0000313" key="11">
    <source>
        <dbReference type="Proteomes" id="UP000681526"/>
    </source>
</evidence>
<keyword evidence="5" id="KW-0804">Transcription</keyword>
<gene>
    <name evidence="10" type="primary">txxe 2897-degU1</name>
    <name evidence="10" type="ORF">TXXE_14280</name>
</gene>
<keyword evidence="4" id="KW-0238">DNA-binding</keyword>
<dbReference type="InterPro" id="IPR001789">
    <property type="entry name" value="Sig_transdc_resp-reg_receiver"/>
</dbReference>
<name>A0ABN7S4U8_THEXY</name>
<evidence type="ECO:0000256" key="3">
    <source>
        <dbReference type="ARBA" id="ARBA00023015"/>
    </source>
</evidence>
<dbReference type="InterPro" id="IPR000792">
    <property type="entry name" value="Tscrpt_reg_LuxR_C"/>
</dbReference>
<reference evidence="10 11" key="1">
    <citation type="submission" date="2021-04" db="EMBL/GenBank/DDBJ databases">
        <authorList>
            <person name="Rakotoarivonina H."/>
        </authorList>
    </citation>
    <scope>NUCLEOTIDE SEQUENCE [LARGE SCALE GENOMIC DNA]</scope>
    <source>
        <strain evidence="10 11">XE</strain>
    </source>
</reference>
<organism evidence="10 11">
    <name type="scientific">Thermobacillus xylanilyticus</name>
    <dbReference type="NCBI Taxonomy" id="76633"/>
    <lineage>
        <taxon>Bacteria</taxon>
        <taxon>Bacillati</taxon>
        <taxon>Bacillota</taxon>
        <taxon>Bacilli</taxon>
        <taxon>Bacillales</taxon>
        <taxon>Paenibacillaceae</taxon>
        <taxon>Thermobacillus</taxon>
    </lineage>
</organism>
<evidence type="ECO:0000256" key="4">
    <source>
        <dbReference type="ARBA" id="ARBA00023125"/>
    </source>
</evidence>
<keyword evidence="11" id="KW-1185">Reference proteome</keyword>
<dbReference type="PRINTS" id="PR00038">
    <property type="entry name" value="HTHLUXR"/>
</dbReference>
<dbReference type="RefSeq" id="WP_213485206.1">
    <property type="nucleotide sequence ID" value="NZ_CAJRAY010000077.1"/>
</dbReference>
<keyword evidence="2" id="KW-0902">Two-component regulatory system</keyword>
<dbReference type="InterPro" id="IPR058245">
    <property type="entry name" value="NreC/VraR/RcsB-like_REC"/>
</dbReference>
<evidence type="ECO:0000259" key="9">
    <source>
        <dbReference type="PROSITE" id="PS50110"/>
    </source>
</evidence>
<dbReference type="Pfam" id="PF00072">
    <property type="entry name" value="Response_reg"/>
    <property type="match status" value="1"/>
</dbReference>
<proteinExistence type="predicted"/>
<dbReference type="CDD" id="cd17535">
    <property type="entry name" value="REC_NarL-like"/>
    <property type="match status" value="1"/>
</dbReference>
<dbReference type="PROSITE" id="PS50110">
    <property type="entry name" value="RESPONSE_REGULATORY"/>
    <property type="match status" value="1"/>
</dbReference>
<protein>
    <submittedName>
        <fullName evidence="10">Transcriptional regulatory protein DegU</fullName>
    </submittedName>
</protein>
<dbReference type="CDD" id="cd06170">
    <property type="entry name" value="LuxR_C_like"/>
    <property type="match status" value="1"/>
</dbReference>
<dbReference type="PROSITE" id="PS50043">
    <property type="entry name" value="HTH_LUXR_2"/>
    <property type="match status" value="1"/>
</dbReference>
<dbReference type="Pfam" id="PF00196">
    <property type="entry name" value="GerE"/>
    <property type="match status" value="1"/>
</dbReference>
<feature type="domain" description="Response regulatory" evidence="9">
    <location>
        <begin position="16"/>
        <end position="132"/>
    </location>
</feature>
<dbReference type="SMART" id="SM00421">
    <property type="entry name" value="HTH_LUXR"/>
    <property type="match status" value="1"/>
</dbReference>
<keyword evidence="3" id="KW-0805">Transcription regulation</keyword>
<evidence type="ECO:0000256" key="2">
    <source>
        <dbReference type="ARBA" id="ARBA00023012"/>
    </source>
</evidence>
<dbReference type="InterPro" id="IPR016032">
    <property type="entry name" value="Sig_transdc_resp-reg_C-effctor"/>
</dbReference>
<dbReference type="InterPro" id="IPR039420">
    <property type="entry name" value="WalR-like"/>
</dbReference>
<feature type="domain" description="HTH luxR-type" evidence="8">
    <location>
        <begin position="203"/>
        <end position="268"/>
    </location>
</feature>
<dbReference type="InterPro" id="IPR011006">
    <property type="entry name" value="CheY-like_superfamily"/>
</dbReference>
<dbReference type="SMART" id="SM00448">
    <property type="entry name" value="REC"/>
    <property type="match status" value="1"/>
</dbReference>
<comment type="caution">
    <text evidence="10">The sequence shown here is derived from an EMBL/GenBank/DDBJ whole genome shotgun (WGS) entry which is preliminary data.</text>
</comment>
<feature type="compositionally biased region" description="Basic and acidic residues" evidence="7">
    <location>
        <begin position="164"/>
        <end position="177"/>
    </location>
</feature>
<sequence length="284" mass="31056">MTAYEGNGASGGSRHRVLIVDDHPHGREGMRDILEAEPRFEVVGEAASGEEALEAVRRLAPDIVLMDVNMPGISGLEAAQLVKRWAPDVRIVMVTAHDEPAFLFEALRCGAQGFLPKNVRPSVWLDYLRSIVNDETPMSSEIARMLLKTFTGGGVPGDAMGSEADGRHEGMSREDRKPRRSWLVRRTPSSPTPSAPQSRVRRTAGILTPLTAREREVLERVASGESNREIAARLGLSEHTVKNHLKNILQKLHLDNRVQLTRYAYENGIVGRDGDGASGPGGSD</sequence>
<dbReference type="InterPro" id="IPR036388">
    <property type="entry name" value="WH-like_DNA-bd_sf"/>
</dbReference>
<evidence type="ECO:0000256" key="7">
    <source>
        <dbReference type="SAM" id="MobiDB-lite"/>
    </source>
</evidence>